<keyword evidence="2" id="KW-1185">Reference proteome</keyword>
<comment type="caution">
    <text evidence="1">The sequence shown here is derived from an EMBL/GenBank/DDBJ whole genome shotgun (WGS) entry which is preliminary data.</text>
</comment>
<dbReference type="EMBL" id="JBJURJ010000003">
    <property type="protein sequence ID" value="MFM9327733.1"/>
    <property type="molecule type" value="Genomic_DNA"/>
</dbReference>
<evidence type="ECO:0000313" key="1">
    <source>
        <dbReference type="EMBL" id="MFM9327733.1"/>
    </source>
</evidence>
<accession>A0ACC7NSU9</accession>
<dbReference type="Proteomes" id="UP001631969">
    <property type="component" value="Unassembled WGS sequence"/>
</dbReference>
<reference evidence="1" key="1">
    <citation type="submission" date="2024-12" db="EMBL/GenBank/DDBJ databases">
        <authorList>
            <person name="Wu N."/>
        </authorList>
    </citation>
    <scope>NUCLEOTIDE SEQUENCE</scope>
    <source>
        <strain evidence="1">P15</strain>
    </source>
</reference>
<protein>
    <submittedName>
        <fullName evidence="1">Oligosaccharide flippase family protein</fullName>
    </submittedName>
</protein>
<gene>
    <name evidence="1" type="ORF">ACI1P1_05385</name>
</gene>
<sequence>MSKDSLVKGTLILALAALVARVLGVVQRIPLVYLIGDTGMATFGIAFNIYTPLLTIATAGIPSALSKLVSEKMELGQYAEADRIYQAAVRFALVAGLVMTALLIVLAPWYGEQISKDPDAVMSIRALAPALLLFPLIAMMRGYFQGRQMMMPNGMSQIIEQIARLITGVGLAFLLLEIGWGHVWAVAGASFGGVMGSVGAVAVLMWYMLKLRREDAREGIIQAAKEGRAAAEAVSYKRIYANIFRVSVPIVLFSMTVPLIYFIDSSTVISLLEGQMGYGSAKELLGILAGRAQSLAGIPIILAIALSQSIVPIVSSAYARKDMAQVRQQAAKALQLSVITGLPVVLAIAIAARPINTMLFPMDQFKYLVNENGNGIIAFLTVTAMFQIVMQTSGSILMGMGHMRPLVVNVFIGLACKLVGSYLLAPSFGIYGIMSATALCFIVMMVLNLWVLRRKVEYVIYPPRKWLGIAATTCIIVAVCLPLEWLTHRTITWFPDKLDALVSGAITGGVAILLYPLLLMASRVYTRENAEDLPPAVRKLLAKLGRLVGMGKRA</sequence>
<organism evidence="1 2">
    <name type="scientific">Paenibacillus mesotrionivorans</name>
    <dbReference type="NCBI Taxonomy" id="3160968"/>
    <lineage>
        <taxon>Bacteria</taxon>
        <taxon>Bacillati</taxon>
        <taxon>Bacillota</taxon>
        <taxon>Bacilli</taxon>
        <taxon>Bacillales</taxon>
        <taxon>Paenibacillaceae</taxon>
        <taxon>Paenibacillus</taxon>
    </lineage>
</organism>
<evidence type="ECO:0000313" key="2">
    <source>
        <dbReference type="Proteomes" id="UP001631969"/>
    </source>
</evidence>
<name>A0ACC7NSU9_9BACL</name>
<proteinExistence type="predicted"/>